<protein>
    <recommendedName>
        <fullName evidence="7">Major facilitator superfamily (MFS) profile domain-containing protein</fullName>
    </recommendedName>
</protein>
<feature type="transmembrane region" description="Helical" evidence="6">
    <location>
        <begin position="6"/>
        <end position="27"/>
    </location>
</feature>
<sequence length="372" mass="41510">MTAKTWQLFSIGRAFAYLAVGIVENIVPSYQAELAPGEIRGFFAGSIQVFVHIGGIWAAAVTRAYATESRAVGWLVPTAQQLIPAFLLVLLVPFCAESPRWLLEHNKEDHALRSLNKIRPKDDVDNGKTILEIKAIDQANKEARANKVSMGEFLKPTYIERAVITALCFFFNEVTGQQFVNSYGPTFYKSIGLDAMTFTYTILVTLAGLAACIIAILTNDRLGRVPLCMCYTIGAEIGGTLMRKKIMAVGTACDVLSAFLVTFFTPYIQNGPHIQLGARTAFIWMGCSIVAFFFSFLLIPELKGRSLEEVDELFEQRLHAWHFRNATTSGVGARVREIEQGVTETQKPTRDNQEDFDHAIFEYIENLTSRRL</sequence>
<dbReference type="OMA" id="GPTFYKS"/>
<dbReference type="EMBL" id="CVMT01000001">
    <property type="protein sequence ID" value="CRG83311.1"/>
    <property type="molecule type" value="Genomic_DNA"/>
</dbReference>
<keyword evidence="4 6" id="KW-1133">Transmembrane helix</keyword>
<evidence type="ECO:0000256" key="5">
    <source>
        <dbReference type="ARBA" id="ARBA00023136"/>
    </source>
</evidence>
<feature type="transmembrane region" description="Helical" evidence="6">
    <location>
        <begin position="39"/>
        <end position="60"/>
    </location>
</feature>
<dbReference type="OrthoDB" id="6612291at2759"/>
<evidence type="ECO:0000313" key="9">
    <source>
        <dbReference type="Proteomes" id="UP000054383"/>
    </source>
</evidence>
<dbReference type="InterPro" id="IPR050360">
    <property type="entry name" value="MFS_Sugar_Transporters"/>
</dbReference>
<dbReference type="GO" id="GO:0016020">
    <property type="term" value="C:membrane"/>
    <property type="evidence" value="ECO:0007669"/>
    <property type="project" value="UniProtKB-SubCell"/>
</dbReference>
<evidence type="ECO:0000256" key="1">
    <source>
        <dbReference type="ARBA" id="ARBA00004141"/>
    </source>
</evidence>
<evidence type="ECO:0000259" key="7">
    <source>
        <dbReference type="PROSITE" id="PS50850"/>
    </source>
</evidence>
<dbReference type="PROSITE" id="PS50850">
    <property type="entry name" value="MFS"/>
    <property type="match status" value="1"/>
</dbReference>
<accession>A0A0U1LMG4</accession>
<dbReference type="SUPFAM" id="SSF103473">
    <property type="entry name" value="MFS general substrate transporter"/>
    <property type="match status" value="1"/>
</dbReference>
<reference evidence="8 9" key="1">
    <citation type="submission" date="2015-04" db="EMBL/GenBank/DDBJ databases">
        <authorList>
            <person name="Syromyatnikov M.Y."/>
            <person name="Popov V.N."/>
        </authorList>
    </citation>
    <scope>NUCLEOTIDE SEQUENCE [LARGE SCALE GENOMIC DNA]</scope>
    <source>
        <strain evidence="8">WF-38-12</strain>
    </source>
</reference>
<gene>
    <name evidence="8" type="primary">ght4</name>
    <name evidence="8" type="ORF">PISL3812_00662</name>
</gene>
<keyword evidence="3 6" id="KW-0812">Transmembrane</keyword>
<evidence type="ECO:0000256" key="3">
    <source>
        <dbReference type="ARBA" id="ARBA00022692"/>
    </source>
</evidence>
<evidence type="ECO:0000313" key="8">
    <source>
        <dbReference type="EMBL" id="CRG83311.1"/>
    </source>
</evidence>
<feature type="domain" description="Major facilitator superfamily (MFS) profile" evidence="7">
    <location>
        <begin position="1"/>
        <end position="372"/>
    </location>
</feature>
<keyword evidence="9" id="KW-1185">Reference proteome</keyword>
<dbReference type="GO" id="GO:0005351">
    <property type="term" value="F:carbohydrate:proton symporter activity"/>
    <property type="evidence" value="ECO:0007669"/>
    <property type="project" value="TreeGrafter"/>
</dbReference>
<dbReference type="PANTHER" id="PTHR48022">
    <property type="entry name" value="PLASTIDIC GLUCOSE TRANSPORTER 4"/>
    <property type="match status" value="1"/>
</dbReference>
<comment type="similarity">
    <text evidence="2">Belongs to the major facilitator superfamily. Sugar transporter (TC 2.A.1.1) family.</text>
</comment>
<dbReference type="InterPro" id="IPR020846">
    <property type="entry name" value="MFS_dom"/>
</dbReference>
<dbReference type="PANTHER" id="PTHR48022:SF2">
    <property type="entry name" value="PLASTIDIC GLUCOSE TRANSPORTER 4"/>
    <property type="match status" value="1"/>
</dbReference>
<dbReference type="InterPro" id="IPR036259">
    <property type="entry name" value="MFS_trans_sf"/>
</dbReference>
<feature type="transmembrane region" description="Helical" evidence="6">
    <location>
        <begin position="281"/>
        <end position="299"/>
    </location>
</feature>
<evidence type="ECO:0000256" key="2">
    <source>
        <dbReference type="ARBA" id="ARBA00010992"/>
    </source>
</evidence>
<evidence type="ECO:0000256" key="4">
    <source>
        <dbReference type="ARBA" id="ARBA00022989"/>
    </source>
</evidence>
<proteinExistence type="inferred from homology"/>
<keyword evidence="5 6" id="KW-0472">Membrane</keyword>
<feature type="transmembrane region" description="Helical" evidence="6">
    <location>
        <begin position="72"/>
        <end position="96"/>
    </location>
</feature>
<dbReference type="Pfam" id="PF00083">
    <property type="entry name" value="Sugar_tr"/>
    <property type="match status" value="1"/>
</dbReference>
<name>A0A0U1LMG4_TALIS</name>
<evidence type="ECO:0000256" key="6">
    <source>
        <dbReference type="SAM" id="Phobius"/>
    </source>
</evidence>
<organism evidence="8 9">
    <name type="scientific">Talaromyces islandicus</name>
    <name type="common">Penicillium islandicum</name>
    <dbReference type="NCBI Taxonomy" id="28573"/>
    <lineage>
        <taxon>Eukaryota</taxon>
        <taxon>Fungi</taxon>
        <taxon>Dikarya</taxon>
        <taxon>Ascomycota</taxon>
        <taxon>Pezizomycotina</taxon>
        <taxon>Eurotiomycetes</taxon>
        <taxon>Eurotiomycetidae</taxon>
        <taxon>Eurotiales</taxon>
        <taxon>Trichocomaceae</taxon>
        <taxon>Talaromyces</taxon>
        <taxon>Talaromyces sect. Islandici</taxon>
    </lineage>
</organism>
<dbReference type="Gene3D" id="1.20.1250.20">
    <property type="entry name" value="MFS general substrate transporter like domains"/>
    <property type="match status" value="2"/>
</dbReference>
<feature type="transmembrane region" description="Helical" evidence="6">
    <location>
        <begin position="195"/>
        <end position="217"/>
    </location>
</feature>
<dbReference type="AlphaFoldDB" id="A0A0U1LMG4"/>
<feature type="transmembrane region" description="Helical" evidence="6">
    <location>
        <begin position="246"/>
        <end position="269"/>
    </location>
</feature>
<dbReference type="Proteomes" id="UP000054383">
    <property type="component" value="Unassembled WGS sequence"/>
</dbReference>
<dbReference type="InterPro" id="IPR005828">
    <property type="entry name" value="MFS_sugar_transport-like"/>
</dbReference>
<comment type="subcellular location">
    <subcellularLocation>
        <location evidence="1">Membrane</location>
        <topology evidence="1">Multi-pass membrane protein</topology>
    </subcellularLocation>
</comment>